<dbReference type="PANTHER" id="PTHR42693:SF42">
    <property type="entry name" value="ARYLSULFATASE G"/>
    <property type="match status" value="1"/>
</dbReference>
<evidence type="ECO:0000256" key="2">
    <source>
        <dbReference type="ARBA" id="ARBA00008779"/>
    </source>
</evidence>
<dbReference type="PROSITE" id="PS51257">
    <property type="entry name" value="PROKAR_LIPOPROTEIN"/>
    <property type="match status" value="1"/>
</dbReference>
<comment type="cofactor">
    <cofactor evidence="1">
        <name>Ca(2+)</name>
        <dbReference type="ChEBI" id="CHEBI:29108"/>
    </cofactor>
</comment>
<dbReference type="PROSITE" id="PS00523">
    <property type="entry name" value="SULFATASE_1"/>
    <property type="match status" value="1"/>
</dbReference>
<dbReference type="PANTHER" id="PTHR42693">
    <property type="entry name" value="ARYLSULFATASE FAMILY MEMBER"/>
    <property type="match status" value="1"/>
</dbReference>
<dbReference type="Proteomes" id="UP000435036">
    <property type="component" value="Unassembled WGS sequence"/>
</dbReference>
<evidence type="ECO:0000259" key="8">
    <source>
        <dbReference type="Pfam" id="PF00884"/>
    </source>
</evidence>
<dbReference type="EMBL" id="WSQA01000002">
    <property type="protein sequence ID" value="MVZ60874.1"/>
    <property type="molecule type" value="Genomic_DNA"/>
</dbReference>
<sequence>MKRINLILSCCTVLGCLFLGGSAQAQQAKQPNIVVFFVDDLGWQDISEPFYKEVTPINRKFHTPHLEALAKEATKFTNAYATPVCTPSRVSMLTGLNAAHHKVTNWTHPTANKPTDNPDDMLTPPDWNINGMSPDPNVPHTVYATPFPQILKDNGYYTIHIGKAHWGSAGTPGASPLNLGFMVNIAGHSAGHPQSYYGEENYGNMPGKASHQAVPDLMEYHGRDTFLTEALTLEAIKTLKEPIKRKEPFFLNFSNYAVHVPIMPDPRFVQKYLDKGLDPVEAGYASLVEGFDKSIGDIVQFLKDNGQYENTVIIFLSDNGGLSRNPQRSGPDHTQNLPLRAGKGSVYEGGIRVPLLIKNANNHMARSTESPVIVEDLFPTILELAGIQDYPLVQKTIDGQSLVSLIDGKQDNSWNSRNLVWNIPNKWIVQDGPGINFFSAIRQGDYKLVYDMKNQKLELYNLRDDIGETKDIAKQHKKKVKELSNLLTERFKAWDAQLPTYKATGKKVPYPNELN</sequence>
<organism evidence="9 10">
    <name type="scientific">Sphingobacterium humi</name>
    <dbReference type="NCBI Taxonomy" id="1796905"/>
    <lineage>
        <taxon>Bacteria</taxon>
        <taxon>Pseudomonadati</taxon>
        <taxon>Bacteroidota</taxon>
        <taxon>Sphingobacteriia</taxon>
        <taxon>Sphingobacteriales</taxon>
        <taxon>Sphingobacteriaceae</taxon>
        <taxon>Sphingobacterium</taxon>
    </lineage>
</organism>
<reference evidence="9 10" key="1">
    <citation type="submission" date="2019-12" db="EMBL/GenBank/DDBJ databases">
        <authorList>
            <person name="Dong K."/>
        </authorList>
    </citation>
    <scope>NUCLEOTIDE SEQUENCE [LARGE SCALE GENOMIC DNA]</scope>
    <source>
        <strain evidence="9 10">JCM 31225</strain>
    </source>
</reference>
<dbReference type="InterPro" id="IPR000917">
    <property type="entry name" value="Sulfatase_N"/>
</dbReference>
<comment type="caution">
    <text evidence="9">The sequence shown here is derived from an EMBL/GenBank/DDBJ whole genome shotgun (WGS) entry which is preliminary data.</text>
</comment>
<feature type="chain" id="PRO_5026903964" evidence="7">
    <location>
        <begin position="26"/>
        <end position="515"/>
    </location>
</feature>
<dbReference type="InterPro" id="IPR050738">
    <property type="entry name" value="Sulfatase"/>
</dbReference>
<evidence type="ECO:0000256" key="3">
    <source>
        <dbReference type="ARBA" id="ARBA00022723"/>
    </source>
</evidence>
<evidence type="ECO:0000313" key="10">
    <source>
        <dbReference type="Proteomes" id="UP000435036"/>
    </source>
</evidence>
<evidence type="ECO:0000256" key="5">
    <source>
        <dbReference type="ARBA" id="ARBA00022801"/>
    </source>
</evidence>
<evidence type="ECO:0000256" key="7">
    <source>
        <dbReference type="SAM" id="SignalP"/>
    </source>
</evidence>
<feature type="signal peptide" evidence="7">
    <location>
        <begin position="1"/>
        <end position="25"/>
    </location>
</feature>
<keyword evidence="6" id="KW-0106">Calcium</keyword>
<dbReference type="AlphaFoldDB" id="A0A6N8KVN6"/>
<proteinExistence type="inferred from homology"/>
<dbReference type="Gene3D" id="3.30.1120.10">
    <property type="match status" value="1"/>
</dbReference>
<feature type="domain" description="Sulfatase N-terminal" evidence="8">
    <location>
        <begin position="31"/>
        <end position="387"/>
    </location>
</feature>
<dbReference type="InterPro" id="IPR017850">
    <property type="entry name" value="Alkaline_phosphatase_core_sf"/>
</dbReference>
<keyword evidence="3" id="KW-0479">Metal-binding</keyword>
<keyword evidence="5 9" id="KW-0378">Hydrolase</keyword>
<keyword evidence="9" id="KW-0808">Transferase</keyword>
<dbReference type="InterPro" id="IPR024607">
    <property type="entry name" value="Sulfatase_CS"/>
</dbReference>
<comment type="similarity">
    <text evidence="2">Belongs to the sulfatase family.</text>
</comment>
<keyword evidence="4 7" id="KW-0732">Signal</keyword>
<dbReference type="CDD" id="cd16144">
    <property type="entry name" value="ARS_like"/>
    <property type="match status" value="1"/>
</dbReference>
<dbReference type="GO" id="GO:0016740">
    <property type="term" value="F:transferase activity"/>
    <property type="evidence" value="ECO:0007669"/>
    <property type="project" value="UniProtKB-KW"/>
</dbReference>
<evidence type="ECO:0000256" key="1">
    <source>
        <dbReference type="ARBA" id="ARBA00001913"/>
    </source>
</evidence>
<gene>
    <name evidence="9" type="ORF">GQF63_02445</name>
</gene>
<dbReference type="GO" id="GO:0004065">
    <property type="term" value="F:arylsulfatase activity"/>
    <property type="evidence" value="ECO:0007669"/>
    <property type="project" value="TreeGrafter"/>
</dbReference>
<evidence type="ECO:0000313" key="9">
    <source>
        <dbReference type="EMBL" id="MVZ60874.1"/>
    </source>
</evidence>
<evidence type="ECO:0000256" key="6">
    <source>
        <dbReference type="ARBA" id="ARBA00022837"/>
    </source>
</evidence>
<evidence type="ECO:0000256" key="4">
    <source>
        <dbReference type="ARBA" id="ARBA00022729"/>
    </source>
</evidence>
<dbReference type="SUPFAM" id="SSF53649">
    <property type="entry name" value="Alkaline phosphatase-like"/>
    <property type="match status" value="1"/>
</dbReference>
<name>A0A6N8KVN6_9SPHI</name>
<dbReference type="GO" id="GO:0046872">
    <property type="term" value="F:metal ion binding"/>
    <property type="evidence" value="ECO:0007669"/>
    <property type="project" value="UniProtKB-KW"/>
</dbReference>
<accession>A0A6N8KVN6</accession>
<protein>
    <submittedName>
        <fullName evidence="9">Sulfatase-like hydrolase/transferase</fullName>
    </submittedName>
</protein>
<keyword evidence="10" id="KW-1185">Reference proteome</keyword>
<dbReference type="Pfam" id="PF00884">
    <property type="entry name" value="Sulfatase"/>
    <property type="match status" value="1"/>
</dbReference>
<dbReference type="Gene3D" id="3.40.720.10">
    <property type="entry name" value="Alkaline Phosphatase, subunit A"/>
    <property type="match status" value="1"/>
</dbReference>
<dbReference type="OrthoDB" id="9765065at2"/>
<dbReference type="RefSeq" id="WP_160367533.1">
    <property type="nucleotide sequence ID" value="NZ_WSQA01000002.1"/>
</dbReference>